<dbReference type="SUPFAM" id="SSF81345">
    <property type="entry name" value="ABC transporter involved in vitamin B12 uptake, BtuC"/>
    <property type="match status" value="1"/>
</dbReference>
<dbReference type="RefSeq" id="WP_232018600.1">
    <property type="nucleotide sequence ID" value="NZ_CAURSG010000001.1"/>
</dbReference>
<accession>A0A7Z9A3D1</accession>
<feature type="transmembrane region" description="Helical" evidence="8">
    <location>
        <begin position="110"/>
        <end position="132"/>
    </location>
</feature>
<organism evidence="9 10">
    <name type="scientific">Rothia aeria</name>
    <dbReference type="NCBI Taxonomy" id="172042"/>
    <lineage>
        <taxon>Bacteria</taxon>
        <taxon>Bacillati</taxon>
        <taxon>Actinomycetota</taxon>
        <taxon>Actinomycetes</taxon>
        <taxon>Micrococcales</taxon>
        <taxon>Micrococcaceae</taxon>
        <taxon>Rothia</taxon>
    </lineage>
</organism>
<dbReference type="PANTHER" id="PTHR30472">
    <property type="entry name" value="FERRIC ENTEROBACTIN TRANSPORT SYSTEM PERMEASE PROTEIN"/>
    <property type="match status" value="1"/>
</dbReference>
<sequence>MEHVAEDLAVTSETARHQPADGVDLTKVQKPVGAGAPKYTNPRRTRAVVTLSVLVVTLVAVTIVSAGLGQYNIPTDQVLASFARKWGFIPPQQEWAIADSTLWNVRFPRVLLALFVGAALGCSGAVMQAVFGNPLAEPGVVGISSGAAVGACLAIVLGPQLRDTFAVPTFAFIGALTATVLVYALSRSGGRSQVVSMILTGIAVTAVANAAIAFCVYVADSTSRDEIVFWQMGSLNRASWTSLSNMWFVVVAALLACFMVSGKLDLLALGERAAQHSGVNVERLRMLAIAATALLTGAAVAHSGIIAFVGLIIPHLLRLLLGPSNRVLLPASALGGALLVSLSDLVARTLIPFSDMPIGIFTALVGGPTFFFLLRRSMRKGGV</sequence>
<evidence type="ECO:0000313" key="9">
    <source>
        <dbReference type="EMBL" id="VEI22239.1"/>
    </source>
</evidence>
<evidence type="ECO:0000256" key="5">
    <source>
        <dbReference type="ARBA" id="ARBA00022692"/>
    </source>
</evidence>
<feature type="transmembrane region" description="Helical" evidence="8">
    <location>
        <begin position="165"/>
        <end position="185"/>
    </location>
</feature>
<dbReference type="GO" id="GO:0005886">
    <property type="term" value="C:plasma membrane"/>
    <property type="evidence" value="ECO:0007669"/>
    <property type="project" value="UniProtKB-SubCell"/>
</dbReference>
<dbReference type="EMBL" id="LR134479">
    <property type="protein sequence ID" value="VEI22239.1"/>
    <property type="molecule type" value="Genomic_DNA"/>
</dbReference>
<feature type="transmembrane region" description="Helical" evidence="8">
    <location>
        <begin position="47"/>
        <end position="68"/>
    </location>
</feature>
<evidence type="ECO:0000256" key="2">
    <source>
        <dbReference type="ARBA" id="ARBA00007935"/>
    </source>
</evidence>
<keyword evidence="5 8" id="KW-0812">Transmembrane</keyword>
<keyword evidence="6 8" id="KW-1133">Transmembrane helix</keyword>
<protein>
    <submittedName>
        <fullName evidence="9">Probable ABC transporter permease protein HI_1471</fullName>
    </submittedName>
</protein>
<keyword evidence="4" id="KW-1003">Cell membrane</keyword>
<dbReference type="Pfam" id="PF01032">
    <property type="entry name" value="FecCD"/>
    <property type="match status" value="1"/>
</dbReference>
<dbReference type="Gene3D" id="1.10.3470.10">
    <property type="entry name" value="ABC transporter involved in vitamin B12 uptake, BtuC"/>
    <property type="match status" value="1"/>
</dbReference>
<feature type="transmembrane region" description="Helical" evidence="8">
    <location>
        <begin position="287"/>
        <end position="313"/>
    </location>
</feature>
<dbReference type="InterPro" id="IPR000522">
    <property type="entry name" value="ABC_transptr_permease_BtuC"/>
</dbReference>
<evidence type="ECO:0000256" key="4">
    <source>
        <dbReference type="ARBA" id="ARBA00022475"/>
    </source>
</evidence>
<dbReference type="FunFam" id="1.10.3470.10:FF:000001">
    <property type="entry name" value="Vitamin B12 ABC transporter permease BtuC"/>
    <property type="match status" value="1"/>
</dbReference>
<keyword evidence="3" id="KW-0813">Transport</keyword>
<dbReference type="InterPro" id="IPR037294">
    <property type="entry name" value="ABC_BtuC-like"/>
</dbReference>
<comment type="similarity">
    <text evidence="2">Belongs to the binding-protein-dependent transport system permease family. FecCD subfamily.</text>
</comment>
<feature type="transmembrane region" description="Helical" evidence="8">
    <location>
        <begin position="139"/>
        <end position="159"/>
    </location>
</feature>
<comment type="subcellular location">
    <subcellularLocation>
        <location evidence="1">Cell membrane</location>
        <topology evidence="1">Multi-pass membrane protein</topology>
    </subcellularLocation>
</comment>
<dbReference type="Proteomes" id="UP000282386">
    <property type="component" value="Chromosome"/>
</dbReference>
<reference evidence="9 10" key="1">
    <citation type="submission" date="2018-12" db="EMBL/GenBank/DDBJ databases">
        <authorList>
            <consortium name="Pathogen Informatics"/>
        </authorList>
    </citation>
    <scope>NUCLEOTIDE SEQUENCE [LARGE SCALE GENOMIC DNA]</scope>
    <source>
        <strain evidence="9 10">NCTC10207</strain>
    </source>
</reference>
<evidence type="ECO:0000256" key="6">
    <source>
        <dbReference type="ARBA" id="ARBA00022989"/>
    </source>
</evidence>
<name>A0A7Z9A3D1_9MICC</name>
<evidence type="ECO:0000313" key="10">
    <source>
        <dbReference type="Proteomes" id="UP000282386"/>
    </source>
</evidence>
<evidence type="ECO:0000256" key="7">
    <source>
        <dbReference type="ARBA" id="ARBA00023136"/>
    </source>
</evidence>
<dbReference type="PANTHER" id="PTHR30472:SF25">
    <property type="entry name" value="ABC TRANSPORTER PERMEASE PROTEIN MJ0876-RELATED"/>
    <property type="match status" value="1"/>
</dbReference>
<evidence type="ECO:0000256" key="3">
    <source>
        <dbReference type="ARBA" id="ARBA00022448"/>
    </source>
</evidence>
<gene>
    <name evidence="9" type="ORF">NCTC10207_00311</name>
</gene>
<evidence type="ECO:0000256" key="1">
    <source>
        <dbReference type="ARBA" id="ARBA00004651"/>
    </source>
</evidence>
<dbReference type="GO" id="GO:0022857">
    <property type="term" value="F:transmembrane transporter activity"/>
    <property type="evidence" value="ECO:0007669"/>
    <property type="project" value="InterPro"/>
</dbReference>
<dbReference type="GO" id="GO:0033214">
    <property type="term" value="P:siderophore-iron import into cell"/>
    <property type="evidence" value="ECO:0007669"/>
    <property type="project" value="TreeGrafter"/>
</dbReference>
<keyword evidence="7 8" id="KW-0472">Membrane</keyword>
<dbReference type="AlphaFoldDB" id="A0A7Z9A3D1"/>
<dbReference type="CDD" id="cd06550">
    <property type="entry name" value="TM_ABC_iron-siderophores_like"/>
    <property type="match status" value="1"/>
</dbReference>
<feature type="transmembrane region" description="Helical" evidence="8">
    <location>
        <begin position="246"/>
        <end position="266"/>
    </location>
</feature>
<feature type="transmembrane region" description="Helical" evidence="8">
    <location>
        <begin position="356"/>
        <end position="374"/>
    </location>
</feature>
<proteinExistence type="inferred from homology"/>
<feature type="transmembrane region" description="Helical" evidence="8">
    <location>
        <begin position="197"/>
        <end position="219"/>
    </location>
</feature>
<evidence type="ECO:0000256" key="8">
    <source>
        <dbReference type="SAM" id="Phobius"/>
    </source>
</evidence>